<comment type="function">
    <text evidence="5">ATP-dependent carboxylate-amine ligase which exhibits weak glutamate--cysteine ligase activity.</text>
</comment>
<sequence>MSVYSKALSFGVEEEYQIIDPVTHELAPDAESIIQEARLHLGNSVQAEIHLSQIEVATKVCYTLEQLRHELQRLRREVIAAAARRQKVVVAAGTHPFSHANKQLFTPKERYLELEQEYQHLAREQAIFGCHVHVGLGDRETALHVMNHARLWLAPLLALTANSPFWYGMDTGYASFRTEQWARWPLAGPPLHFSSLTEYEALIGALLKAGGIEDLTRLYWDIRLSERYPTIEIRIMDVCTTIEDTIMIAGLVRGLIHACVMLVLHKKEAPPVHQELLQLAHWRAARYGLNGELIDLYTMSTVPASHLIEKLLRFVRPSLEMHGDWEEISTLVYAMLCRGTGAVRQRAIYQHTGSLIEVARYLVAETARGTGYTEEERKTA</sequence>
<keyword evidence="2 5" id="KW-0547">Nucleotide-binding</keyword>
<dbReference type="InterPro" id="IPR014746">
    <property type="entry name" value="Gln_synth/guanido_kin_cat_dom"/>
</dbReference>
<gene>
    <name evidence="7" type="ORF">KSF_032580</name>
</gene>
<evidence type="ECO:0000313" key="8">
    <source>
        <dbReference type="Proteomes" id="UP000597444"/>
    </source>
</evidence>
<dbReference type="NCBIfam" id="NF010041">
    <property type="entry name" value="PRK13517.1-1"/>
    <property type="match status" value="1"/>
</dbReference>
<dbReference type="Pfam" id="PF04107">
    <property type="entry name" value="GCS2"/>
    <property type="match status" value="1"/>
</dbReference>
<dbReference type="SUPFAM" id="SSF55931">
    <property type="entry name" value="Glutamine synthetase/guanido kinase"/>
    <property type="match status" value="1"/>
</dbReference>
<feature type="coiled-coil region" evidence="6">
    <location>
        <begin position="57"/>
        <end position="84"/>
    </location>
</feature>
<dbReference type="PANTHER" id="PTHR36510">
    <property type="entry name" value="GLUTAMATE--CYSTEINE LIGASE 2-RELATED"/>
    <property type="match status" value="1"/>
</dbReference>
<accession>A0A8J3IM98</accession>
<dbReference type="EMBL" id="BNJK01000001">
    <property type="protein sequence ID" value="GHO93210.1"/>
    <property type="molecule type" value="Genomic_DNA"/>
</dbReference>
<evidence type="ECO:0000256" key="6">
    <source>
        <dbReference type="SAM" id="Coils"/>
    </source>
</evidence>
<dbReference type="NCBIfam" id="TIGR02050">
    <property type="entry name" value="gshA_cyan_rel"/>
    <property type="match status" value="1"/>
</dbReference>
<evidence type="ECO:0000256" key="4">
    <source>
        <dbReference type="ARBA" id="ARBA00048819"/>
    </source>
</evidence>
<dbReference type="HAMAP" id="MF_01609">
    <property type="entry name" value="Glu_cys_ligase_2"/>
    <property type="match status" value="1"/>
</dbReference>
<evidence type="ECO:0000256" key="5">
    <source>
        <dbReference type="HAMAP-Rule" id="MF_01609"/>
    </source>
</evidence>
<dbReference type="GO" id="GO:0005524">
    <property type="term" value="F:ATP binding"/>
    <property type="evidence" value="ECO:0007669"/>
    <property type="project" value="UniProtKB-KW"/>
</dbReference>
<comment type="similarity">
    <text evidence="5">Belongs to the glutamate--cysteine ligase type 2 family. YbdK subfamily.</text>
</comment>
<dbReference type="GO" id="GO:0042398">
    <property type="term" value="P:modified amino acid biosynthetic process"/>
    <property type="evidence" value="ECO:0007669"/>
    <property type="project" value="InterPro"/>
</dbReference>
<proteinExistence type="inferred from homology"/>
<dbReference type="GO" id="GO:0004357">
    <property type="term" value="F:glutamate-cysteine ligase activity"/>
    <property type="evidence" value="ECO:0007669"/>
    <property type="project" value="UniProtKB-EC"/>
</dbReference>
<reference evidence="7" key="1">
    <citation type="submission" date="2020-10" db="EMBL/GenBank/DDBJ databases">
        <title>Taxonomic study of unclassified bacteria belonging to the class Ktedonobacteria.</title>
        <authorList>
            <person name="Yabe S."/>
            <person name="Wang C.M."/>
            <person name="Zheng Y."/>
            <person name="Sakai Y."/>
            <person name="Cavaletti L."/>
            <person name="Monciardini P."/>
            <person name="Donadio S."/>
        </authorList>
    </citation>
    <scope>NUCLEOTIDE SEQUENCE</scope>
    <source>
        <strain evidence="7">ID150040</strain>
    </source>
</reference>
<keyword evidence="1 5" id="KW-0436">Ligase</keyword>
<organism evidence="7 8">
    <name type="scientific">Reticulibacter mediterranei</name>
    <dbReference type="NCBI Taxonomy" id="2778369"/>
    <lineage>
        <taxon>Bacteria</taxon>
        <taxon>Bacillati</taxon>
        <taxon>Chloroflexota</taxon>
        <taxon>Ktedonobacteria</taxon>
        <taxon>Ktedonobacterales</taxon>
        <taxon>Reticulibacteraceae</taxon>
        <taxon>Reticulibacter</taxon>
    </lineage>
</organism>
<dbReference type="NCBIfam" id="NF010039">
    <property type="entry name" value="PRK13515.1"/>
    <property type="match status" value="1"/>
</dbReference>
<comment type="caution">
    <text evidence="7">The sequence shown here is derived from an EMBL/GenBank/DDBJ whole genome shotgun (WGS) entry which is preliminary data.</text>
</comment>
<dbReference type="InterPro" id="IPR011793">
    <property type="entry name" value="YbdK"/>
</dbReference>
<dbReference type="Proteomes" id="UP000597444">
    <property type="component" value="Unassembled WGS sequence"/>
</dbReference>
<evidence type="ECO:0000256" key="1">
    <source>
        <dbReference type="ARBA" id="ARBA00022598"/>
    </source>
</evidence>
<keyword evidence="6" id="KW-0175">Coiled coil</keyword>
<dbReference type="InterPro" id="IPR006336">
    <property type="entry name" value="GCS2"/>
</dbReference>
<dbReference type="EC" id="6.3.2.2" evidence="5"/>
<keyword evidence="3 5" id="KW-0067">ATP-binding</keyword>
<dbReference type="AlphaFoldDB" id="A0A8J3IM98"/>
<dbReference type="InterPro" id="IPR050141">
    <property type="entry name" value="GCL_type2/YbdK_subfam"/>
</dbReference>
<dbReference type="Gene3D" id="3.30.590.20">
    <property type="match status" value="1"/>
</dbReference>
<evidence type="ECO:0000313" key="7">
    <source>
        <dbReference type="EMBL" id="GHO93210.1"/>
    </source>
</evidence>
<dbReference type="PANTHER" id="PTHR36510:SF1">
    <property type="entry name" value="GLUTAMATE--CYSTEINE LIGASE 2-RELATED"/>
    <property type="match status" value="1"/>
</dbReference>
<keyword evidence="8" id="KW-1185">Reference proteome</keyword>
<dbReference type="RefSeq" id="WP_220204003.1">
    <property type="nucleotide sequence ID" value="NZ_BNJK01000001.1"/>
</dbReference>
<comment type="catalytic activity">
    <reaction evidence="4 5">
        <text>L-cysteine + L-glutamate + ATP = gamma-L-glutamyl-L-cysteine + ADP + phosphate + H(+)</text>
        <dbReference type="Rhea" id="RHEA:13285"/>
        <dbReference type="ChEBI" id="CHEBI:15378"/>
        <dbReference type="ChEBI" id="CHEBI:29985"/>
        <dbReference type="ChEBI" id="CHEBI:30616"/>
        <dbReference type="ChEBI" id="CHEBI:35235"/>
        <dbReference type="ChEBI" id="CHEBI:43474"/>
        <dbReference type="ChEBI" id="CHEBI:58173"/>
        <dbReference type="ChEBI" id="CHEBI:456216"/>
        <dbReference type="EC" id="6.3.2.2"/>
    </reaction>
</comment>
<protein>
    <recommendedName>
        <fullName evidence="5">Putative glutamate--cysteine ligase 2</fullName>
        <ecNumber evidence="5">6.3.2.2</ecNumber>
    </recommendedName>
    <alternativeName>
        <fullName evidence="5">Gamma-glutamylcysteine synthetase 2</fullName>
        <shortName evidence="5">GCS 2</shortName>
        <shortName evidence="5">Gamma-GCS 2</shortName>
    </alternativeName>
</protein>
<evidence type="ECO:0000256" key="3">
    <source>
        <dbReference type="ARBA" id="ARBA00022840"/>
    </source>
</evidence>
<name>A0A8J3IM98_9CHLR</name>
<evidence type="ECO:0000256" key="2">
    <source>
        <dbReference type="ARBA" id="ARBA00022741"/>
    </source>
</evidence>